<geneLocation type="plasmid" evidence="2 3">
    <name>pREB3</name>
</geneLocation>
<dbReference type="InterPro" id="IPR002586">
    <property type="entry name" value="CobQ/CobB/MinD/ParA_Nub-bd_dom"/>
</dbReference>
<protein>
    <submittedName>
        <fullName evidence="2">Chromosome partitioning family protein (ParA)</fullName>
    </submittedName>
</protein>
<dbReference type="PANTHER" id="PTHR13696:SF96">
    <property type="entry name" value="COBQ_COBB_MIND_PARA NUCLEOTIDE BINDING DOMAIN-CONTAINING PROTEIN"/>
    <property type="match status" value="1"/>
</dbReference>
<evidence type="ECO:0000313" key="3">
    <source>
        <dbReference type="Proteomes" id="UP000000268"/>
    </source>
</evidence>
<sequence>MAIITVTGNKGGVGKSTTAVHLATYLSDFGQTLLVDGDPNRTAIKWAERGSLPFKVADERQAVKLAREVEHVVFDTPARPESNDLLELAKGCDLLILPTTPDLVSLEPMLETAAVLNTTNYFFLITIVPSYPSKRGEDMKNDLRTGKIPVFNTTVRMSDGFKTAAEEGVPVRQVKDSRKRAAWKDYEALGSEIMELLS</sequence>
<feature type="domain" description="CobQ/CobB/MinD/ParA nucleotide binding" evidence="1">
    <location>
        <begin position="4"/>
        <end position="171"/>
    </location>
</feature>
<name>A8ZN18_ACAM1</name>
<dbReference type="AlphaFoldDB" id="A8ZN18"/>
<proteinExistence type="predicted"/>
<dbReference type="KEGG" id="amr:AM1_C0287"/>
<keyword evidence="2" id="KW-0614">Plasmid</keyword>
<gene>
    <name evidence="2" type="ordered locus">AM1_C0287</name>
</gene>
<reference evidence="2 3" key="1">
    <citation type="journal article" date="2008" name="Proc. Natl. Acad. Sci. U.S.A.">
        <title>Niche adaptation and genome expansion in the chlorophyll d-producing cyanobacterium Acaryochloris marina.</title>
        <authorList>
            <person name="Swingley W.D."/>
            <person name="Chen M."/>
            <person name="Cheung P.C."/>
            <person name="Conrad A.L."/>
            <person name="Dejesa L.C."/>
            <person name="Hao J."/>
            <person name="Honchak B.M."/>
            <person name="Karbach L.E."/>
            <person name="Kurdoglu A."/>
            <person name="Lahiri S."/>
            <person name="Mastrian S.D."/>
            <person name="Miyashita H."/>
            <person name="Page L."/>
            <person name="Ramakrishna P."/>
            <person name="Satoh S."/>
            <person name="Sattley W.M."/>
            <person name="Shimada Y."/>
            <person name="Taylor H.L."/>
            <person name="Tomo T."/>
            <person name="Tsuchiya T."/>
            <person name="Wang Z.T."/>
            <person name="Raymond J."/>
            <person name="Mimuro M."/>
            <person name="Blankenship R.E."/>
            <person name="Touchman J.W."/>
        </authorList>
    </citation>
    <scope>NUCLEOTIDE SEQUENCE [LARGE SCALE GENOMIC DNA]</scope>
    <source>
        <strain evidence="3">MBIC 11017</strain>
        <plasmid evidence="3">Plasmid pREB3</plasmid>
    </source>
</reference>
<dbReference type="PANTHER" id="PTHR13696">
    <property type="entry name" value="P-LOOP CONTAINING NUCLEOSIDE TRIPHOSPHATE HYDROLASE"/>
    <property type="match status" value="1"/>
</dbReference>
<dbReference type="InterPro" id="IPR050678">
    <property type="entry name" value="DNA_Partitioning_ATPase"/>
</dbReference>
<dbReference type="SUPFAM" id="SSF52540">
    <property type="entry name" value="P-loop containing nucleoside triphosphate hydrolases"/>
    <property type="match status" value="1"/>
</dbReference>
<accession>A8ZN18</accession>
<dbReference type="CDD" id="cd02042">
    <property type="entry name" value="ParAB_family"/>
    <property type="match status" value="1"/>
</dbReference>
<evidence type="ECO:0000313" key="2">
    <source>
        <dbReference type="EMBL" id="ABW32217.1"/>
    </source>
</evidence>
<organism evidence="2 3">
    <name type="scientific">Acaryochloris marina (strain MBIC 11017)</name>
    <dbReference type="NCBI Taxonomy" id="329726"/>
    <lineage>
        <taxon>Bacteria</taxon>
        <taxon>Bacillati</taxon>
        <taxon>Cyanobacteriota</taxon>
        <taxon>Cyanophyceae</taxon>
        <taxon>Acaryochloridales</taxon>
        <taxon>Acaryochloridaceae</taxon>
        <taxon>Acaryochloris</taxon>
    </lineage>
</organism>
<dbReference type="HOGENOM" id="CLU_037612_5_6_3"/>
<dbReference type="RefSeq" id="WP_012167533.1">
    <property type="nucleotide sequence ID" value="NC_009928.1"/>
</dbReference>
<dbReference type="Gene3D" id="3.40.50.300">
    <property type="entry name" value="P-loop containing nucleotide triphosphate hydrolases"/>
    <property type="match status" value="1"/>
</dbReference>
<dbReference type="EMBL" id="CP000840">
    <property type="protein sequence ID" value="ABW32217.1"/>
    <property type="molecule type" value="Genomic_DNA"/>
</dbReference>
<evidence type="ECO:0000259" key="1">
    <source>
        <dbReference type="Pfam" id="PF01656"/>
    </source>
</evidence>
<keyword evidence="3" id="KW-1185">Reference proteome</keyword>
<dbReference type="OrthoDB" id="9804460at2"/>
<dbReference type="Pfam" id="PF01656">
    <property type="entry name" value="CbiA"/>
    <property type="match status" value="1"/>
</dbReference>
<dbReference type="Proteomes" id="UP000000268">
    <property type="component" value="Plasmid pREB3"/>
</dbReference>
<dbReference type="InterPro" id="IPR027417">
    <property type="entry name" value="P-loop_NTPase"/>
</dbReference>